<dbReference type="EMBL" id="RCZP01000015">
    <property type="protein sequence ID" value="TPG53656.1"/>
    <property type="molecule type" value="Genomic_DNA"/>
</dbReference>
<dbReference type="Proteomes" id="UP000317078">
    <property type="component" value="Unassembled WGS sequence"/>
</dbReference>
<name>A0A502FX68_9PROT</name>
<evidence type="ECO:0000313" key="1">
    <source>
        <dbReference type="EMBL" id="TPG53656.1"/>
    </source>
</evidence>
<comment type="caution">
    <text evidence="1">The sequence shown here is derived from an EMBL/GenBank/DDBJ whole genome shotgun (WGS) entry which is preliminary data.</text>
</comment>
<proteinExistence type="predicted"/>
<keyword evidence="2" id="KW-1185">Reference proteome</keyword>
<dbReference type="AlphaFoldDB" id="A0A502FX68"/>
<reference evidence="1 2" key="1">
    <citation type="journal article" date="2019" name="Environ. Microbiol.">
        <title>Species interactions and distinct microbial communities in high Arctic permafrost affected cryosols are associated with the CH4 and CO2 gas fluxes.</title>
        <authorList>
            <person name="Altshuler I."/>
            <person name="Hamel J."/>
            <person name="Turney S."/>
            <person name="Magnuson E."/>
            <person name="Levesque R."/>
            <person name="Greer C."/>
            <person name="Whyte L.G."/>
        </authorList>
    </citation>
    <scope>NUCLEOTIDE SEQUENCE [LARGE SCALE GENOMIC DNA]</scope>
    <source>
        <strain evidence="1 2">S9.3B</strain>
    </source>
</reference>
<protein>
    <submittedName>
        <fullName evidence="1">Uncharacterized protein</fullName>
    </submittedName>
</protein>
<evidence type="ECO:0000313" key="2">
    <source>
        <dbReference type="Proteomes" id="UP000317078"/>
    </source>
</evidence>
<organism evidence="1 2">
    <name type="scientific">Muricoccus nepalensis</name>
    <dbReference type="NCBI Taxonomy" id="1854500"/>
    <lineage>
        <taxon>Bacteria</taxon>
        <taxon>Pseudomonadati</taxon>
        <taxon>Pseudomonadota</taxon>
        <taxon>Alphaproteobacteria</taxon>
        <taxon>Acetobacterales</taxon>
        <taxon>Roseomonadaceae</taxon>
        <taxon>Muricoccus</taxon>
    </lineage>
</organism>
<gene>
    <name evidence="1" type="ORF">EAH89_15735</name>
</gene>
<sequence length="60" mass="6503">MKVGATQKTFGNPLSWLLPTIRIHDIPFGMTLPLALAGAKTPDLDRAVDARLFRTAIARG</sequence>
<accession>A0A502FX68</accession>